<reference evidence="2 3" key="1">
    <citation type="submission" date="2023-05" db="EMBL/GenBank/DDBJ databases">
        <title>Lithophilousrod everest ZFBP1038 complete genpme.</title>
        <authorList>
            <person name="Tian M."/>
        </authorList>
    </citation>
    <scope>NUCLEOTIDE SEQUENCE [LARGE SCALE GENOMIC DNA]</scope>
    <source>
        <strain evidence="2 3">ZFBP1038</strain>
    </source>
</reference>
<dbReference type="Pfam" id="PF02645">
    <property type="entry name" value="DegV"/>
    <property type="match status" value="1"/>
</dbReference>
<keyword evidence="3" id="KW-1185">Reference proteome</keyword>
<dbReference type="NCBIfam" id="TIGR00762">
    <property type="entry name" value="DegV"/>
    <property type="match status" value="1"/>
</dbReference>
<protein>
    <submittedName>
        <fullName evidence="2">DegV family protein</fullName>
    </submittedName>
</protein>
<accession>A0ABY8QXX8</accession>
<dbReference type="PANTHER" id="PTHR33434:SF2">
    <property type="entry name" value="FATTY ACID-BINDING PROTEIN TM_1468"/>
    <property type="match status" value="1"/>
</dbReference>
<dbReference type="InterPro" id="IPR043168">
    <property type="entry name" value="DegV_C"/>
</dbReference>
<dbReference type="InterPro" id="IPR003797">
    <property type="entry name" value="DegV"/>
</dbReference>
<dbReference type="Proteomes" id="UP001209083">
    <property type="component" value="Chromosome"/>
</dbReference>
<name>A0ABY8QXX8_9MICO</name>
<dbReference type="Gene3D" id="3.30.1180.10">
    <property type="match status" value="1"/>
</dbReference>
<gene>
    <name evidence="2" type="ORF">LWF01_09115</name>
</gene>
<evidence type="ECO:0000313" key="3">
    <source>
        <dbReference type="Proteomes" id="UP001209083"/>
    </source>
</evidence>
<organism evidence="2 3">
    <name type="scientific">Saxibacter everestensis</name>
    <dbReference type="NCBI Taxonomy" id="2909229"/>
    <lineage>
        <taxon>Bacteria</taxon>
        <taxon>Bacillati</taxon>
        <taxon>Actinomycetota</taxon>
        <taxon>Actinomycetes</taxon>
        <taxon>Micrococcales</taxon>
        <taxon>Brevibacteriaceae</taxon>
        <taxon>Saxibacter</taxon>
    </lineage>
</organism>
<evidence type="ECO:0000256" key="1">
    <source>
        <dbReference type="ARBA" id="ARBA00023121"/>
    </source>
</evidence>
<keyword evidence="1" id="KW-0446">Lipid-binding</keyword>
<evidence type="ECO:0000313" key="2">
    <source>
        <dbReference type="EMBL" id="WGW13877.1"/>
    </source>
</evidence>
<dbReference type="EMBL" id="CP090958">
    <property type="protein sequence ID" value="WGW13877.1"/>
    <property type="molecule type" value="Genomic_DNA"/>
</dbReference>
<dbReference type="PROSITE" id="PS51482">
    <property type="entry name" value="DEGV"/>
    <property type="match status" value="1"/>
</dbReference>
<dbReference type="Gene3D" id="3.40.50.10170">
    <property type="match status" value="1"/>
</dbReference>
<sequence>MSIALVTDSTSGLDLREIEGVQVRIVPLSVIVDAQEYEENVNISPEQISAHLRAGRAVSTSRPSPSAFSDTYLDLQREGITRILSMHLSAELSGTCEAARLAAASVGSAELTVQVVDTQTSGAVLGYALTKSAQAVALGREATSAAPSLTDLGALVTGICSQRSRTLFYVATLEYLRRGGRIGSAASLLGSALAIKPLLHMRDGKVQTLEKVRTEAKALARLKTLSLEAAAGYRDVARSEQRSPRVRFYVQHFDAPEAADRLLEQLLEGASDLSKYSGVHLSAAGDVCEISVVLGAHVGPGMLAVTIVDDGAKPTEE</sequence>
<dbReference type="InterPro" id="IPR050270">
    <property type="entry name" value="DegV_domain_contain"/>
</dbReference>
<dbReference type="SUPFAM" id="SSF82549">
    <property type="entry name" value="DAK1/DegV-like"/>
    <property type="match status" value="1"/>
</dbReference>
<dbReference type="PANTHER" id="PTHR33434">
    <property type="entry name" value="DEGV DOMAIN-CONTAINING PROTEIN DR_1986-RELATED"/>
    <property type="match status" value="1"/>
</dbReference>
<dbReference type="RefSeq" id="WP_349640700.1">
    <property type="nucleotide sequence ID" value="NZ_CP090958.1"/>
</dbReference>
<proteinExistence type="predicted"/>